<dbReference type="InParanoid" id="A0A0C3DUW7"/>
<evidence type="ECO:0000313" key="3">
    <source>
        <dbReference type="Proteomes" id="UP000054321"/>
    </source>
</evidence>
<dbReference type="HOGENOM" id="CLU_073912_0_0_1"/>
<name>A0A0C3DUW7_OIDMZ</name>
<reference evidence="3" key="2">
    <citation type="submission" date="2015-01" db="EMBL/GenBank/DDBJ databases">
        <title>Evolutionary Origins and Diversification of the Mycorrhizal Mutualists.</title>
        <authorList>
            <consortium name="DOE Joint Genome Institute"/>
            <consortium name="Mycorrhizal Genomics Consortium"/>
            <person name="Kohler A."/>
            <person name="Kuo A."/>
            <person name="Nagy L.G."/>
            <person name="Floudas D."/>
            <person name="Copeland A."/>
            <person name="Barry K.W."/>
            <person name="Cichocki N."/>
            <person name="Veneault-Fourrey C."/>
            <person name="LaButti K."/>
            <person name="Lindquist E.A."/>
            <person name="Lipzen A."/>
            <person name="Lundell T."/>
            <person name="Morin E."/>
            <person name="Murat C."/>
            <person name="Riley R."/>
            <person name="Ohm R."/>
            <person name="Sun H."/>
            <person name="Tunlid A."/>
            <person name="Henrissat B."/>
            <person name="Grigoriev I.V."/>
            <person name="Hibbett D.S."/>
            <person name="Martin F."/>
        </authorList>
    </citation>
    <scope>NUCLEOTIDE SEQUENCE [LARGE SCALE GENOMIC DNA]</scope>
    <source>
        <strain evidence="3">Zn</strain>
    </source>
</reference>
<dbReference type="CDD" id="cd06223">
    <property type="entry name" value="PRTases_typeI"/>
    <property type="match status" value="1"/>
</dbReference>
<evidence type="ECO:0000313" key="2">
    <source>
        <dbReference type="EMBL" id="KIN05898.1"/>
    </source>
</evidence>
<dbReference type="Pfam" id="PF00156">
    <property type="entry name" value="Pribosyltran"/>
    <property type="match status" value="1"/>
</dbReference>
<keyword evidence="3" id="KW-1185">Reference proteome</keyword>
<dbReference type="PANTHER" id="PTHR43218:SF1">
    <property type="entry name" value="PHOSPHORIBOSYLTRANSFERASE"/>
    <property type="match status" value="1"/>
</dbReference>
<evidence type="ECO:0000259" key="1">
    <source>
        <dbReference type="Pfam" id="PF00156"/>
    </source>
</evidence>
<dbReference type="Proteomes" id="UP000054321">
    <property type="component" value="Unassembled WGS sequence"/>
</dbReference>
<dbReference type="SUPFAM" id="SSF53271">
    <property type="entry name" value="PRTase-like"/>
    <property type="match status" value="1"/>
</dbReference>
<dbReference type="PANTHER" id="PTHR43218">
    <property type="entry name" value="PHOSPHORIBOSYLTRANSFERASE-RELATED"/>
    <property type="match status" value="1"/>
</dbReference>
<feature type="domain" description="Phosphoribosyltransferase" evidence="1">
    <location>
        <begin position="59"/>
        <end position="202"/>
    </location>
</feature>
<dbReference type="NCBIfam" id="NF004689">
    <property type="entry name" value="PRK06031.1"/>
    <property type="match status" value="1"/>
</dbReference>
<dbReference type="OrthoDB" id="363185at2759"/>
<sequence length="230" mass="25494">MDLPPFTEPTTHYWQEILPAGETIPPPWKFGVPARLPDSRILMLPIRPLHHAGQDAVASLLVNQAALAVVNELGRFLAERVGPFQPEVIVGLPTLGLTLAPIVAESLGLKRYVPLGYSRKFWYDERLSAEVSSITSPGLVKRVYLDPNQLPLLYGRRIVIIDDAVSSGNTLKAIWDLLERLGCDIRACGVVMKQGAKWMNVLGPERTSKLVYVLESPLLRVVQGGWDIRT</sequence>
<protein>
    <recommendedName>
        <fullName evidence="1">Phosphoribosyltransferase domain-containing protein</fullName>
    </recommendedName>
</protein>
<dbReference type="STRING" id="913774.A0A0C3DUW7"/>
<dbReference type="InterPro" id="IPR000836">
    <property type="entry name" value="PRTase_dom"/>
</dbReference>
<dbReference type="EMBL" id="KN832871">
    <property type="protein sequence ID" value="KIN05898.1"/>
    <property type="molecule type" value="Genomic_DNA"/>
</dbReference>
<dbReference type="InterPro" id="IPR029057">
    <property type="entry name" value="PRTase-like"/>
</dbReference>
<proteinExistence type="predicted"/>
<organism evidence="2 3">
    <name type="scientific">Oidiodendron maius (strain Zn)</name>
    <dbReference type="NCBI Taxonomy" id="913774"/>
    <lineage>
        <taxon>Eukaryota</taxon>
        <taxon>Fungi</taxon>
        <taxon>Dikarya</taxon>
        <taxon>Ascomycota</taxon>
        <taxon>Pezizomycotina</taxon>
        <taxon>Leotiomycetes</taxon>
        <taxon>Leotiomycetes incertae sedis</taxon>
        <taxon>Myxotrichaceae</taxon>
        <taxon>Oidiodendron</taxon>
    </lineage>
</organism>
<dbReference type="AlphaFoldDB" id="A0A0C3DUW7"/>
<reference evidence="2 3" key="1">
    <citation type="submission" date="2014-04" db="EMBL/GenBank/DDBJ databases">
        <authorList>
            <consortium name="DOE Joint Genome Institute"/>
            <person name="Kuo A."/>
            <person name="Martino E."/>
            <person name="Perotto S."/>
            <person name="Kohler A."/>
            <person name="Nagy L.G."/>
            <person name="Floudas D."/>
            <person name="Copeland A."/>
            <person name="Barry K.W."/>
            <person name="Cichocki N."/>
            <person name="Veneault-Fourrey C."/>
            <person name="LaButti K."/>
            <person name="Lindquist E.A."/>
            <person name="Lipzen A."/>
            <person name="Lundell T."/>
            <person name="Morin E."/>
            <person name="Murat C."/>
            <person name="Sun H."/>
            <person name="Tunlid A."/>
            <person name="Henrissat B."/>
            <person name="Grigoriev I.V."/>
            <person name="Hibbett D.S."/>
            <person name="Martin F."/>
            <person name="Nordberg H.P."/>
            <person name="Cantor M.N."/>
            <person name="Hua S.X."/>
        </authorList>
    </citation>
    <scope>NUCLEOTIDE SEQUENCE [LARGE SCALE GENOMIC DNA]</scope>
    <source>
        <strain evidence="2 3">Zn</strain>
    </source>
</reference>
<dbReference type="Gene3D" id="3.40.50.2020">
    <property type="match status" value="1"/>
</dbReference>
<gene>
    <name evidence="2" type="ORF">OIDMADRAFT_154482</name>
</gene>
<accession>A0A0C3DUW7</accession>